<keyword evidence="4" id="KW-0808">Transferase</keyword>
<feature type="domain" description="Protein kinase" evidence="3">
    <location>
        <begin position="1"/>
        <end position="291"/>
    </location>
</feature>
<dbReference type="EMBL" id="DVNC01000002">
    <property type="protein sequence ID" value="HIU52503.1"/>
    <property type="molecule type" value="Genomic_DNA"/>
</dbReference>
<keyword evidence="2" id="KW-0472">Membrane</keyword>
<name>A0A9D1M2Q4_9PROT</name>
<sequence length="677" mass="76661">MAEEDLEQTPPPETPVETPPAAGKESIYILKERYTIDFSSPMVWLDTNGAKAYKVEDKINDKRELFALVCNNVTSPRSSLLPYLKSIDHQSIMKLVEYGVISYPVENSRNMALIYETPLGGRVIDSAGAYCLKNQPEKFKTVLLSLLSAVEVLRSYGITHRAIRADNVYYRDENREHIVLGDCIASFPAYHQPAAAETIESLMAQKDGRGNGSDKNDIYAVGALMLQLYLGHGLLEELTETEMLRLKLKKGSYQTLLDADKTSAYYASIFRGLLNDIEENRWTYTHTYSFVEGKQVNITQSSVERPKKALTVNGEKVYNLTDVAYTLLQNPEEGYEQLKAGKITDWIKNGLENEKLNAQVDKLLHTNGENTANRELLISKLCIILAPNLPIKYKNLWLFPGGIPKAIFHAVKSGESLNSFYELFNTDLIKAWYQEQTSVRAPANASEFKAYISRKDMGYGIDRIMYDFDEDLPCISPLLGDEFVNSAPRILRALDHTYATGKVTSMPYDKNIMAYLRCKMGKKIDGILTDLNTGREALQASAILRLYTDMQNKYGPAQLPNLAKWLVSACMLIIKSYHNVKYQKYLERELLKVHKNGKLYEITAIIEDEEARQKDSIDYANALKNANLMISEKNNLVNNTAKWDEEAKSVAMRFASVLAVLTMITSFVLNLFFWILK</sequence>
<keyword evidence="2" id="KW-0812">Transmembrane</keyword>
<evidence type="ECO:0000313" key="5">
    <source>
        <dbReference type="Proteomes" id="UP000824107"/>
    </source>
</evidence>
<feature type="compositionally biased region" description="Pro residues" evidence="1">
    <location>
        <begin position="9"/>
        <end position="18"/>
    </location>
</feature>
<dbReference type="Proteomes" id="UP000824107">
    <property type="component" value="Unassembled WGS sequence"/>
</dbReference>
<proteinExistence type="predicted"/>
<dbReference type="SUPFAM" id="SSF56112">
    <property type="entry name" value="Protein kinase-like (PK-like)"/>
    <property type="match status" value="1"/>
</dbReference>
<gene>
    <name evidence="4" type="ORF">IAD20_00295</name>
</gene>
<dbReference type="InterPro" id="IPR000719">
    <property type="entry name" value="Prot_kinase_dom"/>
</dbReference>
<feature type="region of interest" description="Disordered" evidence="1">
    <location>
        <begin position="1"/>
        <end position="22"/>
    </location>
</feature>
<dbReference type="InterPro" id="IPR011009">
    <property type="entry name" value="Kinase-like_dom_sf"/>
</dbReference>
<feature type="transmembrane region" description="Helical" evidence="2">
    <location>
        <begin position="654"/>
        <end position="676"/>
    </location>
</feature>
<dbReference type="Gene3D" id="1.10.510.10">
    <property type="entry name" value="Transferase(Phosphotransferase) domain 1"/>
    <property type="match status" value="1"/>
</dbReference>
<evidence type="ECO:0000256" key="1">
    <source>
        <dbReference type="SAM" id="MobiDB-lite"/>
    </source>
</evidence>
<protein>
    <submittedName>
        <fullName evidence="4">Protein kinase family protein</fullName>
    </submittedName>
</protein>
<keyword evidence="4" id="KW-0418">Kinase</keyword>
<dbReference type="GO" id="GO:0005524">
    <property type="term" value="F:ATP binding"/>
    <property type="evidence" value="ECO:0007669"/>
    <property type="project" value="InterPro"/>
</dbReference>
<keyword evidence="2" id="KW-1133">Transmembrane helix</keyword>
<evidence type="ECO:0000256" key="2">
    <source>
        <dbReference type="SAM" id="Phobius"/>
    </source>
</evidence>
<reference evidence="4" key="1">
    <citation type="submission" date="2020-10" db="EMBL/GenBank/DDBJ databases">
        <authorList>
            <person name="Gilroy R."/>
        </authorList>
    </citation>
    <scope>NUCLEOTIDE SEQUENCE</scope>
    <source>
        <strain evidence="4">ChiW3-316</strain>
    </source>
</reference>
<accession>A0A9D1M2Q4</accession>
<comment type="caution">
    <text evidence="4">The sequence shown here is derived from an EMBL/GenBank/DDBJ whole genome shotgun (WGS) entry which is preliminary data.</text>
</comment>
<organism evidence="4 5">
    <name type="scientific">Candidatus Scatocola faecipullorum</name>
    <dbReference type="NCBI Taxonomy" id="2840917"/>
    <lineage>
        <taxon>Bacteria</taxon>
        <taxon>Pseudomonadati</taxon>
        <taxon>Pseudomonadota</taxon>
        <taxon>Alphaproteobacteria</taxon>
        <taxon>Rhodospirillales</taxon>
        <taxon>Rhodospirillaceae</taxon>
        <taxon>Rhodospirillaceae incertae sedis</taxon>
        <taxon>Candidatus Scatocola</taxon>
    </lineage>
</organism>
<dbReference type="AlphaFoldDB" id="A0A9D1M2Q4"/>
<dbReference type="GO" id="GO:0004672">
    <property type="term" value="F:protein kinase activity"/>
    <property type="evidence" value="ECO:0007669"/>
    <property type="project" value="InterPro"/>
</dbReference>
<reference evidence="4" key="2">
    <citation type="journal article" date="2021" name="PeerJ">
        <title>Extensive microbial diversity within the chicken gut microbiome revealed by metagenomics and culture.</title>
        <authorList>
            <person name="Gilroy R."/>
            <person name="Ravi A."/>
            <person name="Getino M."/>
            <person name="Pursley I."/>
            <person name="Horton D.L."/>
            <person name="Alikhan N.F."/>
            <person name="Baker D."/>
            <person name="Gharbi K."/>
            <person name="Hall N."/>
            <person name="Watson M."/>
            <person name="Adriaenssens E.M."/>
            <person name="Foster-Nyarko E."/>
            <person name="Jarju S."/>
            <person name="Secka A."/>
            <person name="Antonio M."/>
            <person name="Oren A."/>
            <person name="Chaudhuri R.R."/>
            <person name="La Ragione R."/>
            <person name="Hildebrand F."/>
            <person name="Pallen M.J."/>
        </authorList>
    </citation>
    <scope>NUCLEOTIDE SEQUENCE</scope>
    <source>
        <strain evidence="4">ChiW3-316</strain>
    </source>
</reference>
<evidence type="ECO:0000313" key="4">
    <source>
        <dbReference type="EMBL" id="HIU52503.1"/>
    </source>
</evidence>
<evidence type="ECO:0000259" key="3">
    <source>
        <dbReference type="PROSITE" id="PS50011"/>
    </source>
</evidence>
<dbReference type="PROSITE" id="PS50011">
    <property type="entry name" value="PROTEIN_KINASE_DOM"/>
    <property type="match status" value="1"/>
</dbReference>